<dbReference type="EMBL" id="KV426388">
    <property type="protein sequence ID" value="KZV81498.1"/>
    <property type="molecule type" value="Genomic_DNA"/>
</dbReference>
<evidence type="ECO:0000313" key="1">
    <source>
        <dbReference type="EMBL" id="KZV81498.1"/>
    </source>
</evidence>
<organism evidence="1 2">
    <name type="scientific">Exidia glandulosa HHB12029</name>
    <dbReference type="NCBI Taxonomy" id="1314781"/>
    <lineage>
        <taxon>Eukaryota</taxon>
        <taxon>Fungi</taxon>
        <taxon>Dikarya</taxon>
        <taxon>Basidiomycota</taxon>
        <taxon>Agaricomycotina</taxon>
        <taxon>Agaricomycetes</taxon>
        <taxon>Auriculariales</taxon>
        <taxon>Exidiaceae</taxon>
        <taxon>Exidia</taxon>
    </lineage>
</organism>
<evidence type="ECO:0000313" key="2">
    <source>
        <dbReference type="Proteomes" id="UP000077266"/>
    </source>
</evidence>
<reference evidence="1 2" key="1">
    <citation type="journal article" date="2016" name="Mol. Biol. Evol.">
        <title>Comparative Genomics of Early-Diverging Mushroom-Forming Fungi Provides Insights into the Origins of Lignocellulose Decay Capabilities.</title>
        <authorList>
            <person name="Nagy L.G."/>
            <person name="Riley R."/>
            <person name="Tritt A."/>
            <person name="Adam C."/>
            <person name="Daum C."/>
            <person name="Floudas D."/>
            <person name="Sun H."/>
            <person name="Yadav J.S."/>
            <person name="Pangilinan J."/>
            <person name="Larsson K.H."/>
            <person name="Matsuura K."/>
            <person name="Barry K."/>
            <person name="Labutti K."/>
            <person name="Kuo R."/>
            <person name="Ohm R.A."/>
            <person name="Bhattacharya S.S."/>
            <person name="Shirouzu T."/>
            <person name="Yoshinaga Y."/>
            <person name="Martin F.M."/>
            <person name="Grigoriev I.V."/>
            <person name="Hibbett D.S."/>
        </authorList>
    </citation>
    <scope>NUCLEOTIDE SEQUENCE [LARGE SCALE GENOMIC DNA]</scope>
    <source>
        <strain evidence="1 2">HHB12029</strain>
    </source>
</reference>
<name>A0A165BYS9_EXIGL</name>
<keyword evidence="2" id="KW-1185">Reference proteome</keyword>
<protein>
    <submittedName>
        <fullName evidence="1">Uncharacterized protein</fullName>
    </submittedName>
</protein>
<proteinExistence type="predicted"/>
<dbReference type="InParanoid" id="A0A165BYS9"/>
<dbReference type="Proteomes" id="UP000077266">
    <property type="component" value="Unassembled WGS sequence"/>
</dbReference>
<gene>
    <name evidence="1" type="ORF">EXIGLDRAFT_731200</name>
</gene>
<accession>A0A165BYS9</accession>
<dbReference type="AlphaFoldDB" id="A0A165BYS9"/>
<sequence length="63" mass="6299">MAGSRGLGTSASGLVPEPGPGLVGAEWSYRCTRVPFVQPSSAMTESAVCKASQGFNAGKIAAV</sequence>